<dbReference type="PATRIC" id="fig|927704.6.peg.1287"/>
<dbReference type="KEGG" id="sri:SELR_12520"/>
<sequence length="54" mass="6286">MMNMLFNLVADYNRVIMEENSDNLNMFEVRPGVYSNVDPATLMDCHVADFDLNR</sequence>
<dbReference type="Proteomes" id="UP000007887">
    <property type="component" value="Chromosome"/>
</dbReference>
<evidence type="ECO:0000313" key="1">
    <source>
        <dbReference type="EMBL" id="BAL82960.1"/>
    </source>
</evidence>
<dbReference type="AlphaFoldDB" id="I0GQC3"/>
<accession>I0GQC3</accession>
<organism evidence="1 2">
    <name type="scientific">Selenomonas ruminantium subsp. lactilytica (strain NBRC 103574 / TAM6421)</name>
    <dbReference type="NCBI Taxonomy" id="927704"/>
    <lineage>
        <taxon>Bacteria</taxon>
        <taxon>Bacillati</taxon>
        <taxon>Bacillota</taxon>
        <taxon>Negativicutes</taxon>
        <taxon>Selenomonadales</taxon>
        <taxon>Selenomonadaceae</taxon>
        <taxon>Selenomonas</taxon>
    </lineage>
</organism>
<dbReference type="EMBL" id="AP012292">
    <property type="protein sequence ID" value="BAL82960.1"/>
    <property type="molecule type" value="Genomic_DNA"/>
</dbReference>
<reference evidence="1 2" key="1">
    <citation type="submission" date="2011-10" db="EMBL/GenBank/DDBJ databases">
        <title>Whole genome sequence of Selenomonas ruminantium subsp. lactilytica TAM6421.</title>
        <authorList>
            <person name="Oguchi A."/>
            <person name="Ankai A."/>
            <person name="Kaneko J."/>
            <person name="Yamada-Narita S."/>
            <person name="Fukui S."/>
            <person name="Takahashi M."/>
            <person name="Onodera T."/>
            <person name="Kojima S."/>
            <person name="Fushimi T."/>
            <person name="Abe N."/>
            <person name="Kamio Y."/>
            <person name="Yamazaki S."/>
            <person name="Fujita N."/>
        </authorList>
    </citation>
    <scope>NUCLEOTIDE SEQUENCE [LARGE SCALE GENOMIC DNA]</scope>
    <source>
        <strain evidence="2">NBRC 103574 / TAM6421</strain>
    </source>
</reference>
<gene>
    <name evidence="1" type="ordered locus">SELR_12520</name>
</gene>
<dbReference type="HOGENOM" id="CLU_3047920_0_0_9"/>
<protein>
    <submittedName>
        <fullName evidence="1">Uncharacterized protein</fullName>
    </submittedName>
</protein>
<proteinExistence type="predicted"/>
<evidence type="ECO:0000313" key="2">
    <source>
        <dbReference type="Proteomes" id="UP000007887"/>
    </source>
</evidence>
<name>I0GQC3_SELRL</name>